<sequence>MICFGCMEILIETLILSLLMEARPSINRTDCSRVAPFKNFNKPSKVFGLSLVEITYAVACVYTNSFDEMPIVLSWDLLMMALFKSTNRVLPCVGGDGLKRHR</sequence>
<dbReference type="Proteomes" id="UP000657918">
    <property type="component" value="Unassembled WGS sequence"/>
</dbReference>
<reference evidence="1 2" key="1">
    <citation type="submission" date="2020-10" db="EMBL/GenBank/DDBJ databases">
        <title>Plant Genome Project.</title>
        <authorList>
            <person name="Zhang R.-G."/>
        </authorList>
    </citation>
    <scope>NUCLEOTIDE SEQUENCE [LARGE SCALE GENOMIC DNA]</scope>
    <source>
        <strain evidence="1">FAFU-HL-1</strain>
        <tissue evidence="1">Leaf</tissue>
    </source>
</reference>
<dbReference type="EMBL" id="JADGMS010000013">
    <property type="protein sequence ID" value="KAF9670466.1"/>
    <property type="molecule type" value="Genomic_DNA"/>
</dbReference>
<evidence type="ECO:0000313" key="2">
    <source>
        <dbReference type="Proteomes" id="UP000657918"/>
    </source>
</evidence>
<comment type="caution">
    <text evidence="1">The sequence shown here is derived from an EMBL/GenBank/DDBJ whole genome shotgun (WGS) entry which is preliminary data.</text>
</comment>
<proteinExistence type="predicted"/>
<evidence type="ECO:0000313" key="1">
    <source>
        <dbReference type="EMBL" id="KAF9670466.1"/>
    </source>
</evidence>
<keyword evidence="2" id="KW-1185">Reference proteome</keyword>
<accession>A0A835JJB1</accession>
<gene>
    <name evidence="1" type="ORF">SADUNF_Sadunf13G0071900</name>
</gene>
<name>A0A835JJB1_9ROSI</name>
<protein>
    <submittedName>
        <fullName evidence="1">Uncharacterized protein</fullName>
    </submittedName>
</protein>
<organism evidence="1 2">
    <name type="scientific">Salix dunnii</name>
    <dbReference type="NCBI Taxonomy" id="1413687"/>
    <lineage>
        <taxon>Eukaryota</taxon>
        <taxon>Viridiplantae</taxon>
        <taxon>Streptophyta</taxon>
        <taxon>Embryophyta</taxon>
        <taxon>Tracheophyta</taxon>
        <taxon>Spermatophyta</taxon>
        <taxon>Magnoliopsida</taxon>
        <taxon>eudicotyledons</taxon>
        <taxon>Gunneridae</taxon>
        <taxon>Pentapetalae</taxon>
        <taxon>rosids</taxon>
        <taxon>fabids</taxon>
        <taxon>Malpighiales</taxon>
        <taxon>Salicaceae</taxon>
        <taxon>Saliceae</taxon>
        <taxon>Salix</taxon>
    </lineage>
</organism>
<dbReference type="AlphaFoldDB" id="A0A835JJB1"/>